<dbReference type="PANTHER" id="PTHR34598:SF3">
    <property type="entry name" value="OXIDOREDUCTASE AN1597"/>
    <property type="match status" value="1"/>
</dbReference>
<dbReference type="EMBL" id="WNWR01000008">
    <property type="protein sequence ID" value="KAE9994368.1"/>
    <property type="molecule type" value="Genomic_DNA"/>
</dbReference>
<keyword evidence="6" id="KW-1185">Reference proteome</keyword>
<dbReference type="PANTHER" id="PTHR34598">
    <property type="entry name" value="BLL6449 PROTEIN"/>
    <property type="match status" value="1"/>
</dbReference>
<comment type="caution">
    <text evidence="3">The sequence shown here is derived from an EMBL/GenBank/DDBJ whole genome shotgun (WGS) entry which is preliminary data.</text>
</comment>
<dbReference type="AlphaFoldDB" id="A0A8H3UVF2"/>
<dbReference type="NCBIfam" id="NF041278">
    <property type="entry name" value="CmcJ_NvfI_EfuI"/>
    <property type="match status" value="1"/>
</dbReference>
<evidence type="ECO:0000313" key="4">
    <source>
        <dbReference type="EMBL" id="KAE9994368.1"/>
    </source>
</evidence>
<dbReference type="EMBL" id="WNWQ01000133">
    <property type="protein sequence ID" value="KAE9977341.1"/>
    <property type="molecule type" value="Genomic_DNA"/>
</dbReference>
<evidence type="ECO:0000256" key="2">
    <source>
        <dbReference type="ARBA" id="ARBA00023604"/>
    </source>
</evidence>
<gene>
    <name evidence="3" type="ORF">BLS_001473</name>
    <name evidence="4" type="ORF">EG327_010808</name>
</gene>
<evidence type="ECO:0000313" key="6">
    <source>
        <dbReference type="Proteomes" id="UP000490939"/>
    </source>
</evidence>
<organism evidence="3 5">
    <name type="scientific">Venturia inaequalis</name>
    <name type="common">Apple scab fungus</name>
    <dbReference type="NCBI Taxonomy" id="5025"/>
    <lineage>
        <taxon>Eukaryota</taxon>
        <taxon>Fungi</taxon>
        <taxon>Dikarya</taxon>
        <taxon>Ascomycota</taxon>
        <taxon>Pezizomycotina</taxon>
        <taxon>Dothideomycetes</taxon>
        <taxon>Pleosporomycetidae</taxon>
        <taxon>Venturiales</taxon>
        <taxon>Venturiaceae</taxon>
        <taxon>Venturia</taxon>
    </lineage>
</organism>
<dbReference type="Proteomes" id="UP000490939">
    <property type="component" value="Unassembled WGS sequence"/>
</dbReference>
<dbReference type="InterPro" id="IPR044053">
    <property type="entry name" value="AsaB-like"/>
</dbReference>
<evidence type="ECO:0000313" key="5">
    <source>
        <dbReference type="Proteomes" id="UP000433883"/>
    </source>
</evidence>
<accession>A0A8H3UVF2</accession>
<sequence length="315" mass="35847">MATSTLQQQHIALNDTPVEPVKINGASKRRDLTTILHYVDPAATEEELNADKEYGSDPNTFGKFGKELTFNVEDVADRGSEFSLDKEGFTYVKHASALTGDDFKDAEKTKTIYRPETEELIKKVTGAYKVCVFNTMTRVSHGKVPERRGAKEQGHGQAYRVHVDQDNAAVDKTIRDCYPPAEAEELLKKRVQIVNVWRPIEQIYRDPFGIADLNTQAPEDIIALKVFLKDGVTATTLGCRANLNHHWYYKYAQKPDEPVLFLQFDSKVGGHCFGRVPHSAFKDMEYEDGEPRRSIEARALVFYDEESRDYLNEKY</sequence>
<dbReference type="Proteomes" id="UP000433883">
    <property type="component" value="Unassembled WGS sequence"/>
</dbReference>
<name>A0A8H3UVF2_VENIN</name>
<comment type="similarity">
    <text evidence="2">Belongs to the asaB hydroxylase/desaturase family.</text>
</comment>
<dbReference type="GO" id="GO:0016491">
    <property type="term" value="F:oxidoreductase activity"/>
    <property type="evidence" value="ECO:0007669"/>
    <property type="project" value="UniProtKB-KW"/>
</dbReference>
<evidence type="ECO:0000256" key="1">
    <source>
        <dbReference type="ARBA" id="ARBA00023002"/>
    </source>
</evidence>
<keyword evidence="1" id="KW-0560">Oxidoreductase</keyword>
<protein>
    <submittedName>
        <fullName evidence="3">Uncharacterized protein</fullName>
    </submittedName>
</protein>
<proteinExistence type="inferred from homology"/>
<reference evidence="3 5" key="1">
    <citation type="submission" date="2019-11" db="EMBL/GenBank/DDBJ databases">
        <title>Venturia inaequalis Genome Resource.</title>
        <authorList>
            <person name="Lichtner F.J."/>
        </authorList>
    </citation>
    <scope>NUCLEOTIDE SEQUENCE [LARGE SCALE GENOMIC DNA]</scope>
    <source>
        <strain evidence="3">Bline_iso_100314</strain>
        <strain evidence="4 6">DMI_063113</strain>
    </source>
</reference>
<evidence type="ECO:0000313" key="3">
    <source>
        <dbReference type="EMBL" id="KAE9977341.1"/>
    </source>
</evidence>